<dbReference type="EMBL" id="AAXG02000028">
    <property type="protein sequence ID" value="EDM99095.1"/>
    <property type="molecule type" value="Genomic_DNA"/>
</dbReference>
<keyword evidence="1" id="KW-0812">Transmembrane</keyword>
<evidence type="ECO:0000256" key="1">
    <source>
        <dbReference type="SAM" id="Phobius"/>
    </source>
</evidence>
<dbReference type="AlphaFoldDB" id="A6NXS6"/>
<protein>
    <submittedName>
        <fullName evidence="2">Uncharacterized protein</fullName>
    </submittedName>
</protein>
<evidence type="ECO:0000313" key="3">
    <source>
        <dbReference type="Proteomes" id="UP000003639"/>
    </source>
</evidence>
<sequence length="161" mass="19394">MDKFFEVSPISGIWCSGSWCSIYKRILCTFIFYLFFAACNHKTLNGIVITSCPIENSIILFAIPYMQYFINMIKKIFWNRKFFIFSIQRRIQNSFFDRTIIYEFRILFIVITQIEFDICIVFIVIFRNISITTIFNMVIIINKQSNTYQRCKNQKNYSYND</sequence>
<organism evidence="2 3">
    <name type="scientific">Pseudoflavonifractor capillosus ATCC 29799</name>
    <dbReference type="NCBI Taxonomy" id="411467"/>
    <lineage>
        <taxon>Bacteria</taxon>
        <taxon>Bacillati</taxon>
        <taxon>Bacillota</taxon>
        <taxon>Clostridia</taxon>
        <taxon>Eubacteriales</taxon>
        <taxon>Oscillospiraceae</taxon>
        <taxon>Pseudoflavonifractor</taxon>
    </lineage>
</organism>
<reference evidence="2 3" key="2">
    <citation type="submission" date="2007-06" db="EMBL/GenBank/DDBJ databases">
        <title>Draft genome sequence of Pseudoflavonifractor capillosus ATCC 29799.</title>
        <authorList>
            <person name="Sudarsanam P."/>
            <person name="Ley R."/>
            <person name="Guruge J."/>
            <person name="Turnbaugh P.J."/>
            <person name="Mahowald M."/>
            <person name="Liep D."/>
            <person name="Gordon J."/>
        </authorList>
    </citation>
    <scope>NUCLEOTIDE SEQUENCE [LARGE SCALE GENOMIC DNA]</scope>
    <source>
        <strain evidence="2 3">ATCC 29799</strain>
    </source>
</reference>
<proteinExistence type="predicted"/>
<keyword evidence="3" id="KW-1185">Reference proteome</keyword>
<dbReference type="Proteomes" id="UP000003639">
    <property type="component" value="Unassembled WGS sequence"/>
</dbReference>
<keyword evidence="1" id="KW-0472">Membrane</keyword>
<name>A6NXS6_9FIRM</name>
<comment type="caution">
    <text evidence="2">The sequence shown here is derived from an EMBL/GenBank/DDBJ whole genome shotgun (WGS) entry which is preliminary data.</text>
</comment>
<evidence type="ECO:0000313" key="2">
    <source>
        <dbReference type="EMBL" id="EDM99095.1"/>
    </source>
</evidence>
<accession>A6NXS6</accession>
<reference evidence="2 3" key="1">
    <citation type="submission" date="2007-04" db="EMBL/GenBank/DDBJ databases">
        <authorList>
            <person name="Fulton L."/>
            <person name="Clifton S."/>
            <person name="Fulton B."/>
            <person name="Xu J."/>
            <person name="Minx P."/>
            <person name="Pepin K.H."/>
            <person name="Johnson M."/>
            <person name="Thiruvilangam P."/>
            <person name="Bhonagiri V."/>
            <person name="Nash W.E."/>
            <person name="Mardis E.R."/>
            <person name="Wilson R.K."/>
        </authorList>
    </citation>
    <scope>NUCLEOTIDE SEQUENCE [LARGE SCALE GENOMIC DNA]</scope>
    <source>
        <strain evidence="2 3">ATCC 29799</strain>
    </source>
</reference>
<feature type="transmembrane region" description="Helical" evidence="1">
    <location>
        <begin position="12"/>
        <end position="36"/>
    </location>
</feature>
<keyword evidence="1" id="KW-1133">Transmembrane helix</keyword>
<gene>
    <name evidence="2" type="ORF">BACCAP_03021</name>
</gene>